<dbReference type="RefSeq" id="WP_290268339.1">
    <property type="nucleotide sequence ID" value="NZ_JAUFQP010000004.1"/>
</dbReference>
<name>A0ABV5GWL0_9FLAO</name>
<dbReference type="EMBL" id="JBHMFA010000001">
    <property type="protein sequence ID" value="MFB9104033.1"/>
    <property type="molecule type" value="Genomic_DNA"/>
</dbReference>
<protein>
    <submittedName>
        <fullName evidence="2">Uncharacterized protein</fullName>
    </submittedName>
</protein>
<dbReference type="PROSITE" id="PS51257">
    <property type="entry name" value="PROKAR_LIPOPROTEIN"/>
    <property type="match status" value="1"/>
</dbReference>
<comment type="caution">
    <text evidence="2">The sequence shown here is derived from an EMBL/GenBank/DDBJ whole genome shotgun (WGS) entry which is preliminary data.</text>
</comment>
<evidence type="ECO:0000313" key="3">
    <source>
        <dbReference type="Proteomes" id="UP001589590"/>
    </source>
</evidence>
<organism evidence="2 3">
    <name type="scientific">Algibacter miyuki</name>
    <dbReference type="NCBI Taxonomy" id="1306933"/>
    <lineage>
        <taxon>Bacteria</taxon>
        <taxon>Pseudomonadati</taxon>
        <taxon>Bacteroidota</taxon>
        <taxon>Flavobacteriia</taxon>
        <taxon>Flavobacteriales</taxon>
        <taxon>Flavobacteriaceae</taxon>
        <taxon>Algibacter</taxon>
    </lineage>
</organism>
<keyword evidence="3" id="KW-1185">Reference proteome</keyword>
<evidence type="ECO:0000256" key="1">
    <source>
        <dbReference type="SAM" id="SignalP"/>
    </source>
</evidence>
<proteinExistence type="predicted"/>
<evidence type="ECO:0000313" key="2">
    <source>
        <dbReference type="EMBL" id="MFB9104033.1"/>
    </source>
</evidence>
<feature type="signal peptide" evidence="1">
    <location>
        <begin position="1"/>
        <end position="21"/>
    </location>
</feature>
<reference evidence="2 3" key="1">
    <citation type="submission" date="2024-09" db="EMBL/GenBank/DDBJ databases">
        <authorList>
            <person name="Sun Q."/>
            <person name="Mori K."/>
        </authorList>
    </citation>
    <scope>NUCLEOTIDE SEQUENCE [LARGE SCALE GENOMIC DNA]</scope>
    <source>
        <strain evidence="2 3">CECT 8300</strain>
    </source>
</reference>
<keyword evidence="1" id="KW-0732">Signal</keyword>
<sequence>MKLFKILSYALVISVFSSCSSDDTDELPFEEQIVENENMALLISDSESNVLNFLKPYNNSILDFQARFSGGSIYATESGLYGVITHRDNNFTETFNYGGEIDHGSHSHDLGEQGMAAISFESQSPTHFKSEQGYVSVYNDGDATLSLFNENSIYNESSPVRTINTGSAAHHGAMVIYENGTIAVTELGSGVGLPESVKIINQSEEVLFEDETVIVTSGIHGNAGNDNVAIFGSNTGILVVKSTGQQSLINYPNDFEDDAWFGSLLSTSDDNLFVGYTTSKGAYFINIEAEEITPIYETNNLFKCITSKEGDLVVSLTGEGYLNITEVETGLAKYQGQLNVTMDTEAIDHSAVISSIDLSEDFIYISIPTQKKIVQLQLNNLSITNEYNLNITPFQFKILGADFDH</sequence>
<gene>
    <name evidence="2" type="ORF">ACFFU1_03905</name>
</gene>
<feature type="chain" id="PRO_5045061040" evidence="1">
    <location>
        <begin position="22"/>
        <end position="405"/>
    </location>
</feature>
<accession>A0ABV5GWL0</accession>
<dbReference type="SUPFAM" id="SSF101898">
    <property type="entry name" value="NHL repeat"/>
    <property type="match status" value="1"/>
</dbReference>
<dbReference type="Proteomes" id="UP001589590">
    <property type="component" value="Unassembled WGS sequence"/>
</dbReference>